<keyword evidence="5" id="KW-1185">Reference proteome</keyword>
<dbReference type="AlphaFoldDB" id="A0AA37W6P1"/>
<comment type="caution">
    <text evidence="4">The sequence shown here is derived from an EMBL/GenBank/DDBJ whole genome shotgun (WGS) entry which is preliminary data.</text>
</comment>
<evidence type="ECO:0000259" key="3">
    <source>
        <dbReference type="SMART" id="SM00062"/>
    </source>
</evidence>
<dbReference type="Gene3D" id="3.40.190.10">
    <property type="entry name" value="Periplasmic binding protein-like II"/>
    <property type="match status" value="2"/>
</dbReference>
<dbReference type="EMBL" id="BSNM01000014">
    <property type="protein sequence ID" value="GLQ31735.1"/>
    <property type="molecule type" value="Genomic_DNA"/>
</dbReference>
<evidence type="ECO:0000313" key="5">
    <source>
        <dbReference type="Proteomes" id="UP001161389"/>
    </source>
</evidence>
<evidence type="ECO:0000313" key="4">
    <source>
        <dbReference type="EMBL" id="GLQ31735.1"/>
    </source>
</evidence>
<proteinExistence type="inferred from homology"/>
<protein>
    <submittedName>
        <fullName evidence="4">ABC transporter substrate-binding protein</fullName>
    </submittedName>
</protein>
<name>A0AA37W6P1_9GAMM</name>
<dbReference type="RefSeq" id="WP_284381439.1">
    <property type="nucleotide sequence ID" value="NZ_BSNM01000014.1"/>
</dbReference>
<accession>A0AA37W6P1</accession>
<comment type="similarity">
    <text evidence="1">Belongs to the bacterial solute-binding protein 3 family.</text>
</comment>
<gene>
    <name evidence="4" type="ORF">GCM10007876_22140</name>
</gene>
<dbReference type="SUPFAM" id="SSF53850">
    <property type="entry name" value="Periplasmic binding protein-like II"/>
    <property type="match status" value="1"/>
</dbReference>
<dbReference type="PANTHER" id="PTHR35936">
    <property type="entry name" value="MEMBRANE-BOUND LYTIC MUREIN TRANSGLYCOSYLASE F"/>
    <property type="match status" value="1"/>
</dbReference>
<sequence length="277" mass="31578">MKESKDRFLLNYKRLKSFSQQIALILWALSVSCFGHEPSEQYEPEQHEAPIIILRGEGNYPPHEYYEKEKLKGYHIELIQHAAKKLNLPIEFKSLPWKRAVAMIELGQADAITFMTKTKDREEFAIFQDDNILSTSISGLIGAENSSSITAYDGTLNSIKHLTIGVQLGFNYGSKFDKAEYINKVEFLDIDMLTSTLRAGRIDLALLTLQEYNLFKTRGKMDGIMFLSPAINQFGNYLAFSRARNNAHLSLRFAQALKAIKDSPINQQLLTNYPLMN</sequence>
<feature type="domain" description="Solute-binding protein family 3/N-terminal" evidence="3">
    <location>
        <begin position="50"/>
        <end position="273"/>
    </location>
</feature>
<dbReference type="InterPro" id="IPR001638">
    <property type="entry name" value="Solute-binding_3/MltF_N"/>
</dbReference>
<dbReference type="PROSITE" id="PS51257">
    <property type="entry name" value="PROKAR_LIPOPROTEIN"/>
    <property type="match status" value="1"/>
</dbReference>
<evidence type="ECO:0000256" key="1">
    <source>
        <dbReference type="ARBA" id="ARBA00010333"/>
    </source>
</evidence>
<keyword evidence="2" id="KW-0732">Signal</keyword>
<evidence type="ECO:0000256" key="2">
    <source>
        <dbReference type="ARBA" id="ARBA00022729"/>
    </source>
</evidence>
<dbReference type="Pfam" id="PF00497">
    <property type="entry name" value="SBP_bac_3"/>
    <property type="match status" value="1"/>
</dbReference>
<dbReference type="PANTHER" id="PTHR35936:SF19">
    <property type="entry name" value="AMINO-ACID-BINDING PROTEIN YXEM-RELATED"/>
    <property type="match status" value="1"/>
</dbReference>
<dbReference type="Proteomes" id="UP001161389">
    <property type="component" value="Unassembled WGS sequence"/>
</dbReference>
<dbReference type="SMART" id="SM00062">
    <property type="entry name" value="PBPb"/>
    <property type="match status" value="1"/>
</dbReference>
<reference evidence="4" key="1">
    <citation type="journal article" date="2014" name="Int. J. Syst. Evol. Microbiol.">
        <title>Complete genome sequence of Corynebacterium casei LMG S-19264T (=DSM 44701T), isolated from a smear-ripened cheese.</title>
        <authorList>
            <consortium name="US DOE Joint Genome Institute (JGI-PGF)"/>
            <person name="Walter F."/>
            <person name="Albersmeier A."/>
            <person name="Kalinowski J."/>
            <person name="Ruckert C."/>
        </authorList>
    </citation>
    <scope>NUCLEOTIDE SEQUENCE</scope>
    <source>
        <strain evidence="4">NBRC 110071</strain>
    </source>
</reference>
<organism evidence="4 5">
    <name type="scientific">Litoribrevibacter albus</name>
    <dbReference type="NCBI Taxonomy" id="1473156"/>
    <lineage>
        <taxon>Bacteria</taxon>
        <taxon>Pseudomonadati</taxon>
        <taxon>Pseudomonadota</taxon>
        <taxon>Gammaproteobacteria</taxon>
        <taxon>Oceanospirillales</taxon>
        <taxon>Oceanospirillaceae</taxon>
        <taxon>Litoribrevibacter</taxon>
    </lineage>
</organism>
<reference evidence="4" key="2">
    <citation type="submission" date="2023-01" db="EMBL/GenBank/DDBJ databases">
        <title>Draft genome sequence of Litoribrevibacter albus strain NBRC 110071.</title>
        <authorList>
            <person name="Sun Q."/>
            <person name="Mori K."/>
        </authorList>
    </citation>
    <scope>NUCLEOTIDE SEQUENCE</scope>
    <source>
        <strain evidence="4">NBRC 110071</strain>
    </source>
</reference>